<feature type="binding site" evidence="9">
    <location>
        <begin position="24"/>
        <end position="30"/>
    </location>
    <ligand>
        <name>NADP(+)</name>
        <dbReference type="ChEBI" id="CHEBI:58349"/>
    </ligand>
</feature>
<protein>
    <recommendedName>
        <fullName evidence="3 9">GDP-L-fucose synthase</fullName>
        <ecNumber evidence="3 9">1.1.1.271</ecNumber>
    </recommendedName>
    <alternativeName>
        <fullName evidence="9">GDP-4-keto-6-deoxy-D-mannose-3,5-epimerase-4-reductase</fullName>
    </alternativeName>
</protein>
<dbReference type="EC" id="1.1.1.271" evidence="3 9"/>
<reference evidence="11 12" key="1">
    <citation type="submission" date="2023-09" db="EMBL/GenBank/DDBJ databases">
        <title>Demequina sp. a novel bacteria isolated from Capsicum annuum.</title>
        <authorList>
            <person name="Humaira Z."/>
            <person name="Lee J."/>
            <person name="Cho D."/>
        </authorList>
    </citation>
    <scope>NUCLEOTIDE SEQUENCE [LARGE SCALE GENOMIC DNA]</scope>
    <source>
        <strain evidence="11 12">OYTSA14</strain>
    </source>
</reference>
<dbReference type="GO" id="GO:0042351">
    <property type="term" value="P:'de novo' GDP-L-fucose biosynthetic process"/>
    <property type="evidence" value="ECO:0007669"/>
    <property type="project" value="UniProtKB-UniRule"/>
</dbReference>
<keyword evidence="12" id="KW-1185">Reference proteome</keyword>
<dbReference type="AlphaFoldDB" id="A0AA96J769"/>
<dbReference type="Gene3D" id="3.90.25.10">
    <property type="entry name" value="UDP-galactose 4-epimerase, domain 1"/>
    <property type="match status" value="1"/>
</dbReference>
<comment type="function">
    <text evidence="9">Catalyzes the two-step NADP-dependent conversion of GDP-4-dehydro-6-deoxy-D-mannose to GDP-fucose, involving an epimerase and a reductase reaction.</text>
</comment>
<feature type="binding site" evidence="9">
    <location>
        <position position="193"/>
    </location>
    <ligand>
        <name>NADP(+)</name>
        <dbReference type="ChEBI" id="CHEBI:58349"/>
    </ligand>
</feature>
<feature type="site" description="Important for catalytic activity" evidence="9">
    <location>
        <position position="123"/>
    </location>
</feature>
<evidence type="ECO:0000313" key="11">
    <source>
        <dbReference type="EMBL" id="WNM24897.1"/>
    </source>
</evidence>
<feature type="binding site" evidence="9">
    <location>
        <position position="201"/>
    </location>
    <ligand>
        <name>substrate</name>
    </ligand>
</feature>
<sequence length="326" mass="35869">MTAVDGVDYTPRPLDREATFYVAGHRGLVGSAIWRRLEKSGFTNLVGRSSSELDLKDRDATFAFFAETKPRYVVLAAAKVGGIMANSTYPVDFLSDNLRIQTNVIDAAIEHGIERLLFLGSSCIYPKFAEQPIREDSLLTGHLEPTNDAYAIAKIAGILHIQSARRQYGLPWISAMPTNLYGPNDNFSPQGSHVLPALIRRYDQAARSGATSVTNWGTGTPRREFLHSDDMADACLHLMEHYDGPAQVNVGTGSDVTIKEIAETIAKVVGYEGATEWDTTKPDGTPQKLLDVSQLADAGWTAQISLEEGLRRTVDWYRDNADHLRG</sequence>
<evidence type="ECO:0000256" key="4">
    <source>
        <dbReference type="ARBA" id="ARBA00022857"/>
    </source>
</evidence>
<dbReference type="SUPFAM" id="SSF51735">
    <property type="entry name" value="NAD(P)-binding Rossmann-fold domains"/>
    <property type="match status" value="1"/>
</dbReference>
<dbReference type="InterPro" id="IPR036291">
    <property type="entry name" value="NAD(P)-bd_dom_sf"/>
</dbReference>
<proteinExistence type="inferred from homology"/>
<gene>
    <name evidence="9" type="primary">fcl</name>
    <name evidence="11" type="ORF">RN606_01735</name>
</gene>
<keyword evidence="7 9" id="KW-0511">Multifunctional enzyme</keyword>
<feature type="active site" description="Proton donor/acceptor" evidence="9">
    <location>
        <position position="150"/>
    </location>
</feature>
<dbReference type="GO" id="GO:0070401">
    <property type="term" value="F:NADP+ binding"/>
    <property type="evidence" value="ECO:0007669"/>
    <property type="project" value="UniProtKB-UniRule"/>
</dbReference>
<accession>A0AA96J769</accession>
<evidence type="ECO:0000256" key="9">
    <source>
        <dbReference type="HAMAP-Rule" id="MF_00956"/>
    </source>
</evidence>
<feature type="binding site" evidence="9">
    <location>
        <begin position="119"/>
        <end position="122"/>
    </location>
    <ligand>
        <name>NADP(+)</name>
        <dbReference type="ChEBI" id="CHEBI:58349"/>
    </ligand>
</feature>
<dbReference type="InterPro" id="IPR001509">
    <property type="entry name" value="Epimerase_deHydtase"/>
</dbReference>
<dbReference type="Proteomes" id="UP001304125">
    <property type="component" value="Chromosome"/>
</dbReference>
<evidence type="ECO:0000256" key="8">
    <source>
        <dbReference type="ARBA" id="ARBA00051935"/>
    </source>
</evidence>
<evidence type="ECO:0000256" key="6">
    <source>
        <dbReference type="ARBA" id="ARBA00023235"/>
    </source>
</evidence>
<dbReference type="InterPro" id="IPR028614">
    <property type="entry name" value="GDP_fucose/colitose_synth"/>
</dbReference>
<organism evidence="11 12">
    <name type="scientific">Demequina capsici</name>
    <dbReference type="NCBI Taxonomy" id="3075620"/>
    <lineage>
        <taxon>Bacteria</taxon>
        <taxon>Bacillati</taxon>
        <taxon>Actinomycetota</taxon>
        <taxon>Actinomycetes</taxon>
        <taxon>Micrococcales</taxon>
        <taxon>Demequinaceae</taxon>
        <taxon>Demequina</taxon>
    </lineage>
</organism>
<dbReference type="CDD" id="cd05239">
    <property type="entry name" value="GDP_FS_SDR_e"/>
    <property type="match status" value="1"/>
</dbReference>
<dbReference type="EMBL" id="CP134879">
    <property type="protein sequence ID" value="WNM24897.1"/>
    <property type="molecule type" value="Genomic_DNA"/>
</dbReference>
<dbReference type="GO" id="GO:0050577">
    <property type="term" value="F:GDP-L-fucose synthase activity"/>
    <property type="evidence" value="ECO:0007669"/>
    <property type="project" value="UniProtKB-UniRule"/>
</dbReference>
<dbReference type="FunFam" id="3.40.50.720:FF:000101">
    <property type="entry name" value="GDP-L-fucose synthase"/>
    <property type="match status" value="1"/>
</dbReference>
<evidence type="ECO:0000313" key="12">
    <source>
        <dbReference type="Proteomes" id="UP001304125"/>
    </source>
</evidence>
<evidence type="ECO:0000256" key="5">
    <source>
        <dbReference type="ARBA" id="ARBA00023002"/>
    </source>
</evidence>
<dbReference type="GO" id="GO:0016853">
    <property type="term" value="F:isomerase activity"/>
    <property type="evidence" value="ECO:0007669"/>
    <property type="project" value="UniProtKB-KW"/>
</dbReference>
<comment type="catalytic activity">
    <reaction evidence="8 9">
        <text>GDP-beta-L-fucose + NADP(+) = GDP-4-dehydro-alpha-D-rhamnose + NADPH + H(+)</text>
        <dbReference type="Rhea" id="RHEA:18885"/>
        <dbReference type="ChEBI" id="CHEBI:15378"/>
        <dbReference type="ChEBI" id="CHEBI:57273"/>
        <dbReference type="ChEBI" id="CHEBI:57783"/>
        <dbReference type="ChEBI" id="CHEBI:57964"/>
        <dbReference type="ChEBI" id="CHEBI:58349"/>
        <dbReference type="EC" id="1.1.1.271"/>
    </reaction>
</comment>
<evidence type="ECO:0000256" key="2">
    <source>
        <dbReference type="ARBA" id="ARBA00005959"/>
    </source>
</evidence>
<dbReference type="PANTHER" id="PTHR43238:SF1">
    <property type="entry name" value="GDP-L-FUCOSE SYNTHASE"/>
    <property type="match status" value="1"/>
</dbReference>
<evidence type="ECO:0000256" key="7">
    <source>
        <dbReference type="ARBA" id="ARBA00023268"/>
    </source>
</evidence>
<feature type="site" description="Important for catalytic activity" evidence="9">
    <location>
        <position position="121"/>
    </location>
</feature>
<feature type="binding site" evidence="9">
    <location>
        <position position="216"/>
    </location>
    <ligand>
        <name>substrate</name>
    </ligand>
</feature>
<evidence type="ECO:0000259" key="10">
    <source>
        <dbReference type="Pfam" id="PF01370"/>
    </source>
</evidence>
<dbReference type="RefSeq" id="WP_313499349.1">
    <property type="nucleotide sequence ID" value="NZ_CP134879.1"/>
</dbReference>
<feature type="binding site" evidence="9">
    <location>
        <begin position="177"/>
        <end position="180"/>
    </location>
    <ligand>
        <name>NADP(+)</name>
        <dbReference type="ChEBI" id="CHEBI:58349"/>
    </ligand>
</feature>
<dbReference type="Gene3D" id="3.40.50.720">
    <property type="entry name" value="NAD(P)-binding Rossmann-like Domain"/>
    <property type="match status" value="1"/>
</dbReference>
<dbReference type="Pfam" id="PF01370">
    <property type="entry name" value="Epimerase"/>
    <property type="match status" value="1"/>
</dbReference>
<dbReference type="HAMAP" id="MF_00956">
    <property type="entry name" value="GDP_fucose_synth"/>
    <property type="match status" value="1"/>
</dbReference>
<evidence type="ECO:0000256" key="1">
    <source>
        <dbReference type="ARBA" id="ARBA00004883"/>
    </source>
</evidence>
<keyword evidence="6 9" id="KW-0413">Isomerase</keyword>
<keyword evidence="5 9" id="KW-0560">Oxidoreductase</keyword>
<feature type="domain" description="NAD-dependent epimerase/dehydratase" evidence="10">
    <location>
        <begin position="21"/>
        <end position="251"/>
    </location>
</feature>
<feature type="binding site" evidence="9">
    <location>
        <position position="223"/>
    </location>
    <ligand>
        <name>substrate</name>
    </ligand>
</feature>
<feature type="binding site" evidence="9">
    <location>
        <position position="283"/>
    </location>
    <ligand>
        <name>substrate</name>
    </ligand>
</feature>
<comment type="pathway">
    <text evidence="1 9">Nucleotide-sugar biosynthesis; GDP-L-fucose biosynthesis via de novo pathway; GDP-L-fucose from GDP-alpha-D-mannose: step 2/2.</text>
</comment>
<dbReference type="PANTHER" id="PTHR43238">
    <property type="entry name" value="GDP-L-FUCOSE SYNTHASE"/>
    <property type="match status" value="1"/>
</dbReference>
<keyword evidence="4 9" id="KW-0521">NADP</keyword>
<comment type="similarity">
    <text evidence="2 9">Belongs to the NAD(P)-dependent epimerase/dehydratase family. Fucose synthase subfamily.</text>
</comment>
<name>A0AA96J769_9MICO</name>
<feature type="binding site" evidence="9">
    <location>
        <position position="154"/>
    </location>
    <ligand>
        <name>NADP(+)</name>
        <dbReference type="ChEBI" id="CHEBI:58349"/>
    </ligand>
</feature>
<evidence type="ECO:0000256" key="3">
    <source>
        <dbReference type="ARBA" id="ARBA00012371"/>
    </source>
</evidence>